<feature type="compositionally biased region" description="Low complexity" evidence="1">
    <location>
        <begin position="33"/>
        <end position="42"/>
    </location>
</feature>
<dbReference type="Proteomes" id="UP000827092">
    <property type="component" value="Unassembled WGS sequence"/>
</dbReference>
<accession>A0AAV6VTX2</accession>
<proteinExistence type="predicted"/>
<evidence type="ECO:0000313" key="3">
    <source>
        <dbReference type="Proteomes" id="UP000827092"/>
    </source>
</evidence>
<protein>
    <submittedName>
        <fullName evidence="2">Uncharacterized protein</fullName>
    </submittedName>
</protein>
<evidence type="ECO:0000256" key="1">
    <source>
        <dbReference type="SAM" id="MobiDB-lite"/>
    </source>
</evidence>
<dbReference type="AlphaFoldDB" id="A0AAV6VTX2"/>
<feature type="region of interest" description="Disordered" evidence="1">
    <location>
        <begin position="33"/>
        <end position="61"/>
    </location>
</feature>
<organism evidence="2 3">
    <name type="scientific">Oedothorax gibbosus</name>
    <dbReference type="NCBI Taxonomy" id="931172"/>
    <lineage>
        <taxon>Eukaryota</taxon>
        <taxon>Metazoa</taxon>
        <taxon>Ecdysozoa</taxon>
        <taxon>Arthropoda</taxon>
        <taxon>Chelicerata</taxon>
        <taxon>Arachnida</taxon>
        <taxon>Araneae</taxon>
        <taxon>Araneomorphae</taxon>
        <taxon>Entelegynae</taxon>
        <taxon>Araneoidea</taxon>
        <taxon>Linyphiidae</taxon>
        <taxon>Erigoninae</taxon>
        <taxon>Oedothorax</taxon>
    </lineage>
</organism>
<reference evidence="2 3" key="1">
    <citation type="journal article" date="2022" name="Nat. Ecol. Evol.">
        <title>A masculinizing supergene underlies an exaggerated male reproductive morph in a spider.</title>
        <authorList>
            <person name="Hendrickx F."/>
            <person name="De Corte Z."/>
            <person name="Sonet G."/>
            <person name="Van Belleghem S.M."/>
            <person name="Kostlbacher S."/>
            <person name="Vangestel C."/>
        </authorList>
    </citation>
    <scope>NUCLEOTIDE SEQUENCE [LARGE SCALE GENOMIC DNA]</scope>
    <source>
        <strain evidence="2">W744_W776</strain>
    </source>
</reference>
<dbReference type="EMBL" id="JAFNEN010000030">
    <property type="protein sequence ID" value="KAG8199216.1"/>
    <property type="molecule type" value="Genomic_DNA"/>
</dbReference>
<keyword evidence="3" id="KW-1185">Reference proteome</keyword>
<comment type="caution">
    <text evidence="2">The sequence shown here is derived from an EMBL/GenBank/DDBJ whole genome shotgun (WGS) entry which is preliminary data.</text>
</comment>
<evidence type="ECO:0000313" key="2">
    <source>
        <dbReference type="EMBL" id="KAG8199216.1"/>
    </source>
</evidence>
<sequence length="100" mass="10945">MSEARFFNTRSSHPIAAKDCCYHPVSFLGFGSSSTHLSSPSGEEFQDDPETKSLTGDLGQEMIPTQVQEVAAPGLLQMRDSKSEGFGLRSQTFEKSKSRV</sequence>
<gene>
    <name evidence="2" type="ORF">JTE90_016035</name>
</gene>
<feature type="region of interest" description="Disordered" evidence="1">
    <location>
        <begin position="78"/>
        <end position="100"/>
    </location>
</feature>
<name>A0AAV6VTX2_9ARAC</name>